<reference evidence="1 2" key="1">
    <citation type="submission" date="2015-03" db="EMBL/GenBank/DDBJ databases">
        <title>Genome sequence of Pseudoalteromonas aurantia.</title>
        <authorList>
            <person name="Xie B.-B."/>
            <person name="Rong J.-C."/>
            <person name="Qin Q.-L."/>
            <person name="Zhang Y.-Z."/>
        </authorList>
    </citation>
    <scope>NUCLEOTIDE SEQUENCE [LARGE SCALE GENOMIC DNA]</scope>
    <source>
        <strain evidence="1 2">208</strain>
    </source>
</reference>
<evidence type="ECO:0000313" key="1">
    <source>
        <dbReference type="EMBL" id="MBE0368932.1"/>
    </source>
</evidence>
<sequence length="53" mass="5896">MHTLSMPFTTSILMSCNSDNDRNAATRVSQSRHQLLLISKKNADSYNTPIATL</sequence>
<proteinExistence type="predicted"/>
<evidence type="ECO:0000313" key="2">
    <source>
        <dbReference type="Proteomes" id="UP000615755"/>
    </source>
</evidence>
<accession>A0ABR9EDM8</accession>
<gene>
    <name evidence="1" type="ORF">PAUR_a2666</name>
</gene>
<dbReference type="EMBL" id="AQGV01000012">
    <property type="protein sequence ID" value="MBE0368932.1"/>
    <property type="molecule type" value="Genomic_DNA"/>
</dbReference>
<comment type="caution">
    <text evidence="1">The sequence shown here is derived from an EMBL/GenBank/DDBJ whole genome shotgun (WGS) entry which is preliminary data.</text>
</comment>
<keyword evidence="2" id="KW-1185">Reference proteome</keyword>
<dbReference type="Proteomes" id="UP000615755">
    <property type="component" value="Unassembled WGS sequence"/>
</dbReference>
<evidence type="ECO:0008006" key="3">
    <source>
        <dbReference type="Google" id="ProtNLM"/>
    </source>
</evidence>
<protein>
    <recommendedName>
        <fullName evidence="3">Orphan protein</fullName>
    </recommendedName>
</protein>
<name>A0ABR9EDM8_9GAMM</name>
<organism evidence="1 2">
    <name type="scientific">Pseudoalteromonas aurantia 208</name>
    <dbReference type="NCBI Taxonomy" id="1314867"/>
    <lineage>
        <taxon>Bacteria</taxon>
        <taxon>Pseudomonadati</taxon>
        <taxon>Pseudomonadota</taxon>
        <taxon>Gammaproteobacteria</taxon>
        <taxon>Alteromonadales</taxon>
        <taxon>Pseudoalteromonadaceae</taxon>
        <taxon>Pseudoalteromonas</taxon>
    </lineage>
</organism>